<comment type="function">
    <text evidence="6">The RecF protein is involved in DNA metabolism; it is required for DNA replication and normal SOS inducibility. RecF binds preferentially to single-stranded, linear DNA. It also seems to bind ATP.</text>
</comment>
<dbReference type="Gene3D" id="3.40.50.300">
    <property type="entry name" value="P-loop containing nucleotide triphosphate hydrolases"/>
    <property type="match status" value="1"/>
</dbReference>
<organism evidence="8 9">
    <name type="scientific">Candidatus Magnetaquiglobus chichijimensis</name>
    <dbReference type="NCBI Taxonomy" id="3141448"/>
    <lineage>
        <taxon>Bacteria</taxon>
        <taxon>Pseudomonadati</taxon>
        <taxon>Pseudomonadota</taxon>
        <taxon>Magnetococcia</taxon>
        <taxon>Magnetococcales</taxon>
        <taxon>Candidatus Magnetaquicoccaceae</taxon>
        <taxon>Candidatus Magnetaquiglobus</taxon>
    </lineage>
</organism>
<feature type="domain" description="Rad50/SbcC-type AAA" evidence="7">
    <location>
        <begin position="5"/>
        <end position="54"/>
    </location>
</feature>
<comment type="similarity">
    <text evidence="6">Belongs to the RecF family.</text>
</comment>
<dbReference type="NCBIfam" id="TIGR00611">
    <property type="entry name" value="recf"/>
    <property type="match status" value="1"/>
</dbReference>
<evidence type="ECO:0000259" key="7">
    <source>
        <dbReference type="Pfam" id="PF13476"/>
    </source>
</evidence>
<reference evidence="8 9" key="1">
    <citation type="submission" date="2024-05" db="EMBL/GenBank/DDBJ databases">
        <authorList>
            <consortium name="Candidatus Magnetaquicoccaceae bacterium FCR-1 genome sequencing consortium"/>
            <person name="Shimoshige H."/>
            <person name="Shimamura S."/>
            <person name="Taoka A."/>
            <person name="Kobayashi H."/>
            <person name="Maekawa T."/>
        </authorList>
    </citation>
    <scope>NUCLEOTIDE SEQUENCE [LARGE SCALE GENOMIC DNA]</scope>
    <source>
        <strain evidence="8 9">FCR-1</strain>
    </source>
</reference>
<evidence type="ECO:0000313" key="9">
    <source>
        <dbReference type="Proteomes" id="UP001628193"/>
    </source>
</evidence>
<dbReference type="PANTHER" id="PTHR32182:SF0">
    <property type="entry name" value="DNA REPLICATION AND REPAIR PROTEIN RECF"/>
    <property type="match status" value="1"/>
</dbReference>
<dbReference type="InterPro" id="IPR001238">
    <property type="entry name" value="DNA-binding_RecF"/>
</dbReference>
<dbReference type="InterPro" id="IPR027417">
    <property type="entry name" value="P-loop_NTPase"/>
</dbReference>
<keyword evidence="3 6" id="KW-0547">Nucleotide-binding</keyword>
<proteinExistence type="inferred from homology"/>
<keyword evidence="5 6" id="KW-0238">DNA-binding</keyword>
<evidence type="ECO:0000256" key="2">
    <source>
        <dbReference type="ARBA" id="ARBA00022705"/>
    </source>
</evidence>
<dbReference type="InterPro" id="IPR038729">
    <property type="entry name" value="Rad50/SbcC_AAA"/>
</dbReference>
<evidence type="ECO:0000256" key="4">
    <source>
        <dbReference type="ARBA" id="ARBA00022840"/>
    </source>
</evidence>
<keyword evidence="6" id="KW-0742">SOS response</keyword>
<keyword evidence="9" id="KW-1185">Reference proteome</keyword>
<keyword evidence="2 6" id="KW-0235">DNA replication</keyword>
<gene>
    <name evidence="8" type="primary">recF_3</name>
    <name evidence="6" type="synonym">recF</name>
    <name evidence="8" type="ORF">SIID45300_02830</name>
</gene>
<dbReference type="HAMAP" id="MF_00365">
    <property type="entry name" value="RecF"/>
    <property type="match status" value="1"/>
</dbReference>
<evidence type="ECO:0000256" key="6">
    <source>
        <dbReference type="HAMAP-Rule" id="MF_00365"/>
    </source>
</evidence>
<keyword evidence="6" id="KW-0227">DNA damage</keyword>
<reference evidence="8 9" key="2">
    <citation type="submission" date="2024-09" db="EMBL/GenBank/DDBJ databases">
        <title>Draft genome sequence of Candidatus Magnetaquicoccaceae bacterium FCR-1.</title>
        <authorList>
            <person name="Shimoshige H."/>
            <person name="Shimamura S."/>
            <person name="Taoka A."/>
            <person name="Kobayashi H."/>
            <person name="Maekawa T."/>
        </authorList>
    </citation>
    <scope>NUCLEOTIDE SEQUENCE [LARGE SCALE GENOMIC DNA]</scope>
    <source>
        <strain evidence="8 9">FCR-1</strain>
    </source>
</reference>
<dbReference type="Proteomes" id="UP001628193">
    <property type="component" value="Unassembled WGS sequence"/>
</dbReference>
<sequence>MHLESLRLKDFRNISEAHLTFSPGLNRIIGANGQGKSNLLEAVALLANGRSYRKASAAVMRRWDRPWFRVSGAARAGGMRRALDVIGESGRQVFRLDDKPVESVSGMERVLVAVVITPESALLARGAPVERRAFLDWVIFSADRRHGVESREYQIAARARQQVLRGAGDLRELDAWEAQLARLGARIGQRRQWAMSHLARWLPDHLEQLGLDPGLCAVALVGESAEVCAREGEVERVEAALRESFLYARARDRDTGQTGAGPQRDDLELRLSGHLVARYGSRGQQQRFALALKLAEADWLEEMIGEAPLMVLDDPAAELDPEGARALMRVLFGRGRQVFVAAPVMDGLGWPGGREDAVAVGFSVTAGVVTKLV</sequence>
<comment type="subcellular location">
    <subcellularLocation>
        <location evidence="6">Cytoplasm</location>
    </subcellularLocation>
</comment>
<keyword evidence="1 6" id="KW-0963">Cytoplasm</keyword>
<dbReference type="RefSeq" id="WP_420906203.1">
    <property type="nucleotide sequence ID" value="NZ_BAAFGK010000005.1"/>
</dbReference>
<evidence type="ECO:0000256" key="1">
    <source>
        <dbReference type="ARBA" id="ARBA00022490"/>
    </source>
</evidence>
<dbReference type="SUPFAM" id="SSF52540">
    <property type="entry name" value="P-loop containing nucleoside triphosphate hydrolases"/>
    <property type="match status" value="1"/>
</dbReference>
<accession>A0ABQ0CC55</accession>
<evidence type="ECO:0000256" key="3">
    <source>
        <dbReference type="ARBA" id="ARBA00022741"/>
    </source>
</evidence>
<dbReference type="InterPro" id="IPR042174">
    <property type="entry name" value="RecF_2"/>
</dbReference>
<keyword evidence="6" id="KW-0234">DNA repair</keyword>
<protein>
    <recommendedName>
        <fullName evidence="6">DNA replication and repair protein RecF</fullName>
    </recommendedName>
</protein>
<evidence type="ECO:0000313" key="8">
    <source>
        <dbReference type="EMBL" id="GAB0058481.1"/>
    </source>
</evidence>
<name>A0ABQ0CC55_9PROT</name>
<dbReference type="Gene3D" id="1.20.1050.90">
    <property type="entry name" value="RecF/RecN/SMC, N-terminal domain"/>
    <property type="match status" value="1"/>
</dbReference>
<keyword evidence="4 6" id="KW-0067">ATP-binding</keyword>
<dbReference type="Pfam" id="PF13476">
    <property type="entry name" value="AAA_23"/>
    <property type="match status" value="1"/>
</dbReference>
<comment type="caution">
    <text evidence="8">The sequence shown here is derived from an EMBL/GenBank/DDBJ whole genome shotgun (WGS) entry which is preliminary data.</text>
</comment>
<feature type="binding site" evidence="6">
    <location>
        <begin position="30"/>
        <end position="37"/>
    </location>
    <ligand>
        <name>ATP</name>
        <dbReference type="ChEBI" id="CHEBI:30616"/>
    </ligand>
</feature>
<dbReference type="PANTHER" id="PTHR32182">
    <property type="entry name" value="DNA REPLICATION AND REPAIR PROTEIN RECF"/>
    <property type="match status" value="1"/>
</dbReference>
<evidence type="ECO:0000256" key="5">
    <source>
        <dbReference type="ARBA" id="ARBA00023125"/>
    </source>
</evidence>
<dbReference type="EMBL" id="BAAFGK010000005">
    <property type="protein sequence ID" value="GAB0058481.1"/>
    <property type="molecule type" value="Genomic_DNA"/>
</dbReference>